<protein>
    <submittedName>
        <fullName evidence="2">EthD domain-containing protein</fullName>
    </submittedName>
</protein>
<evidence type="ECO:0000313" key="2">
    <source>
        <dbReference type="WBParaSite" id="ACAC_0000724501-mRNA-1"/>
    </source>
</evidence>
<accession>A0A0K0DAF2</accession>
<dbReference type="Proteomes" id="UP000035642">
    <property type="component" value="Unassembled WGS sequence"/>
</dbReference>
<reference evidence="2" key="2">
    <citation type="submission" date="2017-02" db="UniProtKB">
        <authorList>
            <consortium name="WormBaseParasite"/>
        </authorList>
    </citation>
    <scope>IDENTIFICATION</scope>
</reference>
<organism evidence="1 2">
    <name type="scientific">Angiostrongylus cantonensis</name>
    <name type="common">Rat lungworm</name>
    <dbReference type="NCBI Taxonomy" id="6313"/>
    <lineage>
        <taxon>Eukaryota</taxon>
        <taxon>Metazoa</taxon>
        <taxon>Ecdysozoa</taxon>
        <taxon>Nematoda</taxon>
        <taxon>Chromadorea</taxon>
        <taxon>Rhabditida</taxon>
        <taxon>Rhabditina</taxon>
        <taxon>Rhabditomorpha</taxon>
        <taxon>Strongyloidea</taxon>
        <taxon>Metastrongylidae</taxon>
        <taxon>Angiostrongylus</taxon>
    </lineage>
</organism>
<sequence>MDQYLSMIISVVYVPTLSNDKDEFEQFHMDVEKFHGEDDTFFTVMAGDVEAKIGPRRTSQHWYSRIRMGRAG</sequence>
<evidence type="ECO:0000313" key="1">
    <source>
        <dbReference type="Proteomes" id="UP000035642"/>
    </source>
</evidence>
<dbReference type="AlphaFoldDB" id="A0A0K0DAF2"/>
<keyword evidence="1" id="KW-1185">Reference proteome</keyword>
<proteinExistence type="predicted"/>
<reference evidence="1" key="1">
    <citation type="submission" date="2012-09" db="EMBL/GenBank/DDBJ databases">
        <authorList>
            <person name="Martin A.A."/>
        </authorList>
    </citation>
    <scope>NUCLEOTIDE SEQUENCE</scope>
</reference>
<dbReference type="WBParaSite" id="ACAC_0000724501-mRNA-1">
    <property type="protein sequence ID" value="ACAC_0000724501-mRNA-1"/>
    <property type="gene ID" value="ACAC_0000724501"/>
</dbReference>
<name>A0A0K0DAF2_ANGCA</name>